<dbReference type="GeneID" id="98296295"/>
<reference evidence="2 3" key="1">
    <citation type="journal article" date="2017" name="BMC Genomics">
        <title>Comparative genomic and phylogenomic analyses of the Bifidobacteriaceae family.</title>
        <authorList>
            <person name="Lugli G.A."/>
            <person name="Milani C."/>
            <person name="Turroni F."/>
            <person name="Duranti S."/>
            <person name="Mancabelli L."/>
            <person name="Mangifesta M."/>
            <person name="Ferrario C."/>
            <person name="Modesto M."/>
            <person name="Mattarelli P."/>
            <person name="Jiri K."/>
            <person name="van Sinderen D."/>
            <person name="Ventura M."/>
        </authorList>
    </citation>
    <scope>NUCLEOTIDE SEQUENCE [LARGE SCALE GENOMIC DNA]</scope>
    <source>
        <strain evidence="2 3">LMG 28769</strain>
    </source>
</reference>
<feature type="region of interest" description="Disordered" evidence="1">
    <location>
        <begin position="220"/>
        <end position="240"/>
    </location>
</feature>
<organism evidence="2 3">
    <name type="scientific">Bifidobacterium aquikefiri</name>
    <dbReference type="NCBI Taxonomy" id="1653207"/>
    <lineage>
        <taxon>Bacteria</taxon>
        <taxon>Bacillati</taxon>
        <taxon>Actinomycetota</taxon>
        <taxon>Actinomycetes</taxon>
        <taxon>Bifidobacteriales</taxon>
        <taxon>Bifidobacteriaceae</taxon>
        <taxon>Bifidobacterium</taxon>
    </lineage>
</organism>
<evidence type="ECO:0000256" key="1">
    <source>
        <dbReference type="SAM" id="MobiDB-lite"/>
    </source>
</evidence>
<feature type="compositionally biased region" description="Basic residues" evidence="1">
    <location>
        <begin position="225"/>
        <end position="240"/>
    </location>
</feature>
<name>A0A261G1Y4_9BIFI</name>
<dbReference type="PANTHER" id="PTHR35810">
    <property type="entry name" value="CYTOPLASMIC PROTEIN-RELATED"/>
    <property type="match status" value="1"/>
</dbReference>
<dbReference type="AlphaFoldDB" id="A0A261G1Y4"/>
<dbReference type="Proteomes" id="UP000216451">
    <property type="component" value="Unassembled WGS sequence"/>
</dbReference>
<evidence type="ECO:0000313" key="2">
    <source>
        <dbReference type="EMBL" id="OZG65449.1"/>
    </source>
</evidence>
<evidence type="ECO:0000313" key="3">
    <source>
        <dbReference type="Proteomes" id="UP000216451"/>
    </source>
</evidence>
<gene>
    <name evidence="2" type="ORF">BAQU_1632</name>
</gene>
<dbReference type="OrthoDB" id="9802752at2"/>
<proteinExistence type="predicted"/>
<dbReference type="PANTHER" id="PTHR35810:SF1">
    <property type="entry name" value="CYTOPLASMIC PROTEIN"/>
    <property type="match status" value="1"/>
</dbReference>
<dbReference type="EMBL" id="MWXA01000008">
    <property type="protein sequence ID" value="OZG65449.1"/>
    <property type="molecule type" value="Genomic_DNA"/>
</dbReference>
<keyword evidence="3" id="KW-1185">Reference proteome</keyword>
<dbReference type="RefSeq" id="WP_094694890.1">
    <property type="nucleotide sequence ID" value="NZ_JBDNSG010000011.1"/>
</dbReference>
<accession>A0A261G1Y4</accession>
<protein>
    <submittedName>
        <fullName evidence="2">Virulence protein</fullName>
    </submittedName>
</protein>
<dbReference type="Pfam" id="PF13310">
    <property type="entry name" value="Virulence_RhuM"/>
    <property type="match status" value="1"/>
</dbReference>
<comment type="caution">
    <text evidence="2">The sequence shown here is derived from an EMBL/GenBank/DDBJ whole genome shotgun (WGS) entry which is preliminary data.</text>
</comment>
<sequence>MDDKHSSSGGTGTGDLELYQSSDGLIQLKVHADGDTVWLTRQQMATLFGRDVKTIGKHVTNALREELSGMPVVANFATTASDGKTYQVKHYSLDMVLSVGYRIKSTEGIRFRQWANHILHRYLIQGAALNEQRLQQLSQVVTILSRSSDELVAGTADVLSTYLPSLELLRDCDTGAISASPSSRSNPFSVISSVVERSPQLVSNERRSLDYSYAFARDDGERVARKDRRKTRRRTGKTSE</sequence>
<dbReference type="InterPro" id="IPR011204">
    <property type="entry name" value="Virulence_RhuM-like"/>
</dbReference>